<dbReference type="PANTHER" id="PTHR37069">
    <property type="entry name" value="DDE_TNP_1_7 DOMAIN-CONTAINING PROTEIN"/>
    <property type="match status" value="1"/>
</dbReference>
<comment type="caution">
    <text evidence="3">The sequence shown here is derived from an EMBL/GenBank/DDBJ whole genome shotgun (WGS) entry which is preliminary data.</text>
</comment>
<evidence type="ECO:0000313" key="4">
    <source>
        <dbReference type="Proteomes" id="UP001165121"/>
    </source>
</evidence>
<evidence type="ECO:0000256" key="1">
    <source>
        <dbReference type="SAM" id="MobiDB-lite"/>
    </source>
</evidence>
<dbReference type="AlphaFoldDB" id="A0A9W6U7U6"/>
<feature type="compositionally biased region" description="Acidic residues" evidence="1">
    <location>
        <begin position="21"/>
        <end position="49"/>
    </location>
</feature>
<evidence type="ECO:0000259" key="2">
    <source>
        <dbReference type="Pfam" id="PF13843"/>
    </source>
</evidence>
<dbReference type="Proteomes" id="UP001165121">
    <property type="component" value="Unassembled WGS sequence"/>
</dbReference>
<name>A0A9W6U7U6_9STRA</name>
<protein>
    <submittedName>
        <fullName evidence="3">Unnamed protein product</fullName>
    </submittedName>
</protein>
<reference evidence="3" key="1">
    <citation type="submission" date="2023-04" db="EMBL/GenBank/DDBJ databases">
        <title>Phytophthora fragariaefolia NBRC 109709.</title>
        <authorList>
            <person name="Ichikawa N."/>
            <person name="Sato H."/>
            <person name="Tonouchi N."/>
        </authorList>
    </citation>
    <scope>NUCLEOTIDE SEQUENCE</scope>
    <source>
        <strain evidence="3">NBRC 109709</strain>
    </source>
</reference>
<feature type="domain" description="PiggyBac transposable element-derived protein" evidence="2">
    <location>
        <begin position="138"/>
        <end position="314"/>
    </location>
</feature>
<dbReference type="InterPro" id="IPR029526">
    <property type="entry name" value="PGBD"/>
</dbReference>
<sequence>MRRWLNTMNAEPPTCSGILDSDGENDDGNYTWDDESPVEDQDPDLDEEGPPPPEPLFDGALLTAVGGVGSIASGVINAKVLKAMSTDGWSAPETHEPYGYLQQPYVTRDDGHLQHEYPGLYSGAYGTTSRALNAAASASGAFFYFVQPRLWEDIAEASNHYFQEKLDERAQGQYEKQVARERKRPGYKKQTVEVIRNELQKLPDITARDLRVFVGLPIARAIAPNKEKLENHWKTTDEGGILRGCFGKFMTRDRFMHLSRNLHFSSNDAPEASTDRAWKLRPVIDPLQARFKSGYVAPPVMAFDEAMLPSRSSFNRMLV</sequence>
<dbReference type="Pfam" id="PF13843">
    <property type="entry name" value="DDE_Tnp_1_7"/>
    <property type="match status" value="1"/>
</dbReference>
<feature type="region of interest" description="Disordered" evidence="1">
    <location>
        <begin position="1"/>
        <end position="56"/>
    </location>
</feature>
<accession>A0A9W6U7U6</accession>
<dbReference type="EMBL" id="BSXT01000423">
    <property type="protein sequence ID" value="GMF27017.1"/>
    <property type="molecule type" value="Genomic_DNA"/>
</dbReference>
<keyword evidence="4" id="KW-1185">Reference proteome</keyword>
<organism evidence="3 4">
    <name type="scientific">Phytophthora fragariaefolia</name>
    <dbReference type="NCBI Taxonomy" id="1490495"/>
    <lineage>
        <taxon>Eukaryota</taxon>
        <taxon>Sar</taxon>
        <taxon>Stramenopiles</taxon>
        <taxon>Oomycota</taxon>
        <taxon>Peronosporomycetes</taxon>
        <taxon>Peronosporales</taxon>
        <taxon>Peronosporaceae</taxon>
        <taxon>Phytophthora</taxon>
    </lineage>
</organism>
<dbReference type="PANTHER" id="PTHR37069:SF2">
    <property type="entry name" value="PIGGYBAC TRANSPOSABLE ELEMENT-DERIVED PROTEIN DOMAIN-CONTAINING PROTEIN"/>
    <property type="match status" value="1"/>
</dbReference>
<proteinExistence type="predicted"/>
<dbReference type="OrthoDB" id="7628951at2759"/>
<gene>
    <name evidence="3" type="ORF">Pfra01_000526200</name>
</gene>
<evidence type="ECO:0000313" key="3">
    <source>
        <dbReference type="EMBL" id="GMF27017.1"/>
    </source>
</evidence>